<dbReference type="InterPro" id="IPR056398">
    <property type="entry name" value="Tudor_Coilin"/>
</dbReference>
<evidence type="ECO:0000313" key="4">
    <source>
        <dbReference type="Proteomes" id="UP000269721"/>
    </source>
</evidence>
<feature type="compositionally biased region" description="Low complexity" evidence="1">
    <location>
        <begin position="176"/>
        <end position="185"/>
    </location>
</feature>
<evidence type="ECO:0000259" key="2">
    <source>
        <dbReference type="Pfam" id="PF23086"/>
    </source>
</evidence>
<feature type="compositionally biased region" description="Basic and acidic residues" evidence="1">
    <location>
        <begin position="519"/>
        <end position="531"/>
    </location>
</feature>
<dbReference type="GO" id="GO:0030619">
    <property type="term" value="F:U1 snRNA binding"/>
    <property type="evidence" value="ECO:0007669"/>
    <property type="project" value="TreeGrafter"/>
</dbReference>
<dbReference type="AlphaFoldDB" id="A0A4P9WTT4"/>
<gene>
    <name evidence="3" type="ORF">BDK51DRAFT_34253</name>
</gene>
<dbReference type="PANTHER" id="PTHR15197:SF0">
    <property type="entry name" value="COILIN"/>
    <property type="match status" value="1"/>
</dbReference>
<keyword evidence="4" id="KW-1185">Reference proteome</keyword>
<organism evidence="3 4">
    <name type="scientific">Blyttiomyces helicus</name>
    <dbReference type="NCBI Taxonomy" id="388810"/>
    <lineage>
        <taxon>Eukaryota</taxon>
        <taxon>Fungi</taxon>
        <taxon>Fungi incertae sedis</taxon>
        <taxon>Chytridiomycota</taxon>
        <taxon>Chytridiomycota incertae sedis</taxon>
        <taxon>Chytridiomycetes</taxon>
        <taxon>Chytridiomycetes incertae sedis</taxon>
        <taxon>Blyttiomyces</taxon>
    </lineage>
</organism>
<dbReference type="InterPro" id="IPR024822">
    <property type="entry name" value="Coilin"/>
</dbReference>
<dbReference type="GO" id="GO:0000387">
    <property type="term" value="P:spliceosomal snRNP assembly"/>
    <property type="evidence" value="ECO:0007669"/>
    <property type="project" value="TreeGrafter"/>
</dbReference>
<feature type="domain" description="Coilin tudor" evidence="2">
    <location>
        <begin position="455"/>
        <end position="531"/>
    </location>
</feature>
<feature type="region of interest" description="Disordered" evidence="1">
    <location>
        <begin position="511"/>
        <end position="531"/>
    </location>
</feature>
<sequence>MSSPDPLLVTPNPPLRLRLQFMPPLPDYRCWYVLPASAGPTTILVLAQKIAAEFLQDSSDKDAVVTLGSEGFDLLPSGNVDELLRDRDLVTVKRTLLTNVPPFVRETYSRPKKVPAAISHPSHPAPSLPVVLGKRKVAASVPALASTSKKAKQQNGAPPSGRVAAVRKGQGLPVKAAASSEVAESSSEEDSPPSATIAAMRKGREPPAKAAASSSEEEESEEEPSSEEDSSSDEEADSDDEDDDSSEEVSSSDADSPPESTATPKKKPTPSAAKASSNAPPPAAKSTPNSETHGQGTPAVIQSQEKAVGTKPVAKPAASAPSPREDTAMPVPTSLGKNKRKQMHALINKPRLHFRFDGEAGGDKAGEGGEEGEISGSEPIPPPRVIHTAIHLNDGFHPSPASRPHGRPHNEPISHSPSKGGGDEDSEDTDIAKGSRGRVPLPAEEKPSAVEIPPKKDYEAMPEIKGQPRVGTVIAYRILEMSADYCPIISDHKEATILSYVPLTRQITLRLAPPPDLPSHSRTDEEDDTPLRKFELPPDDEIVIDGGEFQEVVTLDFEGMVDPRQVEVTLVGAGCSMFVAKERDSGMAKCGGEWRPWSKPQDPMTAEKAERSRCWPLLACACQSLCKGKGNKRGARAFRNASTDGSVEDQDVNRVSFTFGKGKSTEGSISLPTLTPTRWNKQSI</sequence>
<accession>A0A4P9WTT4</accession>
<feature type="region of interest" description="Disordered" evidence="1">
    <location>
        <begin position="143"/>
        <end position="447"/>
    </location>
</feature>
<dbReference type="Pfam" id="PF23086">
    <property type="entry name" value="Tudor_Coilin"/>
    <property type="match status" value="1"/>
</dbReference>
<feature type="compositionally biased region" description="Polar residues" evidence="1">
    <location>
        <begin position="291"/>
        <end position="305"/>
    </location>
</feature>
<dbReference type="GO" id="GO:0015030">
    <property type="term" value="C:Cajal body"/>
    <property type="evidence" value="ECO:0007669"/>
    <property type="project" value="TreeGrafter"/>
</dbReference>
<name>A0A4P9WTT4_9FUNG</name>
<evidence type="ECO:0000256" key="1">
    <source>
        <dbReference type="SAM" id="MobiDB-lite"/>
    </source>
</evidence>
<dbReference type="EMBL" id="KZ993819">
    <property type="protein sequence ID" value="RKO94780.1"/>
    <property type="molecule type" value="Genomic_DNA"/>
</dbReference>
<feature type="compositionally biased region" description="Acidic residues" evidence="1">
    <location>
        <begin position="215"/>
        <end position="247"/>
    </location>
</feature>
<dbReference type="OrthoDB" id="74813at2759"/>
<feature type="compositionally biased region" description="Basic and acidic residues" evidence="1">
    <location>
        <begin position="354"/>
        <end position="367"/>
    </location>
</feature>
<evidence type="ECO:0000313" key="3">
    <source>
        <dbReference type="EMBL" id="RKO94780.1"/>
    </source>
</evidence>
<feature type="compositionally biased region" description="Polar residues" evidence="1">
    <location>
        <begin position="145"/>
        <end position="157"/>
    </location>
</feature>
<feature type="compositionally biased region" description="Low complexity" evidence="1">
    <location>
        <begin position="248"/>
        <end position="290"/>
    </location>
</feature>
<protein>
    <recommendedName>
        <fullName evidence="2">Coilin tudor domain-containing protein</fullName>
    </recommendedName>
</protein>
<dbReference type="Proteomes" id="UP000269721">
    <property type="component" value="Unassembled WGS sequence"/>
</dbReference>
<proteinExistence type="predicted"/>
<feature type="compositionally biased region" description="Low complexity" evidence="1">
    <location>
        <begin position="311"/>
        <end position="322"/>
    </location>
</feature>
<dbReference type="PANTHER" id="PTHR15197">
    <property type="entry name" value="COILIN P80"/>
    <property type="match status" value="1"/>
</dbReference>
<dbReference type="GO" id="GO:0030620">
    <property type="term" value="F:U2 snRNA binding"/>
    <property type="evidence" value="ECO:0007669"/>
    <property type="project" value="TreeGrafter"/>
</dbReference>
<reference evidence="4" key="1">
    <citation type="journal article" date="2018" name="Nat. Microbiol.">
        <title>Leveraging single-cell genomics to expand the fungal tree of life.</title>
        <authorList>
            <person name="Ahrendt S.R."/>
            <person name="Quandt C.A."/>
            <person name="Ciobanu D."/>
            <person name="Clum A."/>
            <person name="Salamov A."/>
            <person name="Andreopoulos B."/>
            <person name="Cheng J.F."/>
            <person name="Woyke T."/>
            <person name="Pelin A."/>
            <person name="Henrissat B."/>
            <person name="Reynolds N.K."/>
            <person name="Benny G.L."/>
            <person name="Smith M.E."/>
            <person name="James T.Y."/>
            <person name="Grigoriev I.V."/>
        </authorList>
    </citation>
    <scope>NUCLEOTIDE SEQUENCE [LARGE SCALE GENOMIC DNA]</scope>
</reference>